<evidence type="ECO:0000313" key="6">
    <source>
        <dbReference type="EMBL" id="RSL16509.1"/>
    </source>
</evidence>
<dbReference type="GO" id="GO:0000976">
    <property type="term" value="F:transcription cis-regulatory region binding"/>
    <property type="evidence" value="ECO:0007669"/>
    <property type="project" value="TreeGrafter"/>
</dbReference>
<dbReference type="EMBL" id="RSDW01000001">
    <property type="protein sequence ID" value="RSL16509.1"/>
    <property type="molecule type" value="Genomic_DNA"/>
</dbReference>
<evidence type="ECO:0000256" key="1">
    <source>
        <dbReference type="ARBA" id="ARBA00023125"/>
    </source>
</evidence>
<comment type="caution">
    <text evidence="6">The sequence shown here is derived from an EMBL/GenBank/DDBJ whole genome shotgun (WGS) entry which is preliminary data.</text>
</comment>
<feature type="domain" description="OmpR/PhoB-type" evidence="5">
    <location>
        <begin position="132"/>
        <end position="231"/>
    </location>
</feature>
<keyword evidence="2" id="KW-0597">Phosphoprotein</keyword>
<dbReference type="Gene3D" id="6.10.250.690">
    <property type="match status" value="1"/>
</dbReference>
<dbReference type="GO" id="GO:0032993">
    <property type="term" value="C:protein-DNA complex"/>
    <property type="evidence" value="ECO:0007669"/>
    <property type="project" value="TreeGrafter"/>
</dbReference>
<dbReference type="Gene3D" id="1.10.10.10">
    <property type="entry name" value="Winged helix-like DNA-binding domain superfamily/Winged helix DNA-binding domain"/>
    <property type="match status" value="1"/>
</dbReference>
<dbReference type="InterPro" id="IPR036388">
    <property type="entry name" value="WH-like_DNA-bd_sf"/>
</dbReference>
<dbReference type="InterPro" id="IPR001789">
    <property type="entry name" value="Sig_transdc_resp-reg_receiver"/>
</dbReference>
<dbReference type="SMART" id="SM00448">
    <property type="entry name" value="REC"/>
    <property type="match status" value="1"/>
</dbReference>
<feature type="domain" description="Response regulatory" evidence="4">
    <location>
        <begin position="7"/>
        <end position="121"/>
    </location>
</feature>
<dbReference type="InterPro" id="IPR039420">
    <property type="entry name" value="WalR-like"/>
</dbReference>
<name>A0A428MI97_9BACT</name>
<dbReference type="InterPro" id="IPR011006">
    <property type="entry name" value="CheY-like_superfamily"/>
</dbReference>
<proteinExistence type="predicted"/>
<organism evidence="6 7">
    <name type="scientific">Edaphobacter aggregans</name>
    <dbReference type="NCBI Taxonomy" id="570835"/>
    <lineage>
        <taxon>Bacteria</taxon>
        <taxon>Pseudomonadati</taxon>
        <taxon>Acidobacteriota</taxon>
        <taxon>Terriglobia</taxon>
        <taxon>Terriglobales</taxon>
        <taxon>Acidobacteriaceae</taxon>
        <taxon>Edaphobacter</taxon>
    </lineage>
</organism>
<dbReference type="CDD" id="cd00383">
    <property type="entry name" value="trans_reg_C"/>
    <property type="match status" value="1"/>
</dbReference>
<dbReference type="PROSITE" id="PS51755">
    <property type="entry name" value="OMPR_PHOB"/>
    <property type="match status" value="1"/>
</dbReference>
<keyword evidence="7" id="KW-1185">Reference proteome</keyword>
<feature type="DNA-binding region" description="OmpR/PhoB-type" evidence="3">
    <location>
        <begin position="132"/>
        <end position="231"/>
    </location>
</feature>
<evidence type="ECO:0000256" key="2">
    <source>
        <dbReference type="PROSITE-ProRule" id="PRU00169"/>
    </source>
</evidence>
<evidence type="ECO:0000256" key="3">
    <source>
        <dbReference type="PROSITE-ProRule" id="PRU01091"/>
    </source>
</evidence>
<dbReference type="AlphaFoldDB" id="A0A428MI97"/>
<reference evidence="6 7" key="1">
    <citation type="submission" date="2018-12" db="EMBL/GenBank/DDBJ databases">
        <title>Sequencing of bacterial isolates from soil warming experiment in Harvard Forest, Massachusetts, USA.</title>
        <authorList>
            <person name="Deangelis K."/>
        </authorList>
    </citation>
    <scope>NUCLEOTIDE SEQUENCE [LARGE SCALE GENOMIC DNA]</scope>
    <source>
        <strain evidence="6 7">EB153</strain>
    </source>
</reference>
<dbReference type="PANTHER" id="PTHR48111:SF50">
    <property type="entry name" value="KDP OPERON TRANSCRIPTIONAL REGULATORY PROTEIN KDPE"/>
    <property type="match status" value="1"/>
</dbReference>
<dbReference type="Pfam" id="PF00486">
    <property type="entry name" value="Trans_reg_C"/>
    <property type="match status" value="1"/>
</dbReference>
<keyword evidence="1 3" id="KW-0238">DNA-binding</keyword>
<accession>A0A428MI97</accession>
<dbReference type="SMART" id="SM00862">
    <property type="entry name" value="Trans_reg_C"/>
    <property type="match status" value="1"/>
</dbReference>
<dbReference type="CDD" id="cd17574">
    <property type="entry name" value="REC_OmpR"/>
    <property type="match status" value="1"/>
</dbReference>
<dbReference type="Pfam" id="PF00072">
    <property type="entry name" value="Response_reg"/>
    <property type="match status" value="1"/>
</dbReference>
<dbReference type="PANTHER" id="PTHR48111">
    <property type="entry name" value="REGULATOR OF RPOS"/>
    <property type="match status" value="1"/>
</dbReference>
<dbReference type="SUPFAM" id="SSF52172">
    <property type="entry name" value="CheY-like"/>
    <property type="match status" value="1"/>
</dbReference>
<dbReference type="Gene3D" id="3.40.50.2300">
    <property type="match status" value="1"/>
</dbReference>
<gene>
    <name evidence="6" type="ORF">EDE15_2025</name>
</gene>
<feature type="modified residue" description="4-aspartylphosphate" evidence="2">
    <location>
        <position position="56"/>
    </location>
</feature>
<dbReference type="GO" id="GO:0000156">
    <property type="term" value="F:phosphorelay response regulator activity"/>
    <property type="evidence" value="ECO:0007669"/>
    <property type="project" value="TreeGrafter"/>
</dbReference>
<dbReference type="GO" id="GO:0006355">
    <property type="term" value="P:regulation of DNA-templated transcription"/>
    <property type="evidence" value="ECO:0007669"/>
    <property type="project" value="InterPro"/>
</dbReference>
<protein>
    <submittedName>
        <fullName evidence="6">Two-component system KDP operon response regulator KdpE</fullName>
    </submittedName>
</protein>
<evidence type="ECO:0000259" key="5">
    <source>
        <dbReference type="PROSITE" id="PS51755"/>
    </source>
</evidence>
<sequence>MNQFDGRVLIVEDDSSVRRALRTTLDALGFDIGEASNGEEALQRLRMVDYEAVVLDINMPGIGGIETCRRIRRVFTRLPILVLTVRDSEDDKVEALEAGADDYVIKPFQIRELVARIRSAIRRFRAPESPSEMPITIRDIVLDPVRRRVERSGVEVRLTPREFDALQVLMEHAGRPITHSRLLAALRGPGSGDDREYLRVLIGQLRKKLVDNAIDPEYIVTDSYIGYRFRDA</sequence>
<dbReference type="GO" id="GO:0005829">
    <property type="term" value="C:cytosol"/>
    <property type="evidence" value="ECO:0007669"/>
    <property type="project" value="TreeGrafter"/>
</dbReference>
<dbReference type="RefSeq" id="WP_125485104.1">
    <property type="nucleotide sequence ID" value="NZ_RSDW01000001.1"/>
</dbReference>
<dbReference type="InterPro" id="IPR001867">
    <property type="entry name" value="OmpR/PhoB-type_DNA-bd"/>
</dbReference>
<dbReference type="PROSITE" id="PS50110">
    <property type="entry name" value="RESPONSE_REGULATORY"/>
    <property type="match status" value="1"/>
</dbReference>
<dbReference type="OrthoDB" id="9802426at2"/>
<dbReference type="Proteomes" id="UP000269669">
    <property type="component" value="Unassembled WGS sequence"/>
</dbReference>
<evidence type="ECO:0000259" key="4">
    <source>
        <dbReference type="PROSITE" id="PS50110"/>
    </source>
</evidence>
<evidence type="ECO:0000313" key="7">
    <source>
        <dbReference type="Proteomes" id="UP000269669"/>
    </source>
</evidence>